<dbReference type="InterPro" id="IPR017853">
    <property type="entry name" value="GH"/>
</dbReference>
<sequence>MGAPNLPNAHIPSATYRLQFNAGFTFADATRMIGYLHDLGVSDVYASSYLAAKEGSVHGYDVVNQTILNKEVGDEQSYQAMVEELSRHGMGHILDFVPNHMCIESADNVWWMDVLENGMSSPYAHFFDIDWEPVKKELTGKVLLPLLGDQYGKVLEAGGLQLLFREGAFFVQCYSLPIPIEPRSYLRILQHRLDTLKERFPPDAGPVQELLSIETGLQHLPLPTERDPAQMGERHREKEIIKKRLWQLCQDAPEVMEFIAENVRIFNGSKGDPNSFDLLDQLLREQVYRLSYWRVATEEINYRRFFDINALAAIRMEDQGVYDLTHALLFKLIREGKVTGVRIDHVDGLYDPVSYLQNLQKSAYIQLCGWEPGGEGGNGAEAEYFRELERQPCYQPLYAVVEKILMKGEQLPEQWPVAGSTGYEFLNSVNGIFVDTEAAKQFDRIYDRFVNRAFDFTEIVYQKKKLVMQVSLSGEVNMLAHQLNNIAEQDRLTRDFTLNSLVRAISEVIACFPVYRTYANSASVRDKDVQYIEAAVSKAKRWNPAISGSVFDFLRDVLLLKAPERASEESRRAWLYFAMRFQQITGPVMAKGLEDTAFYVYHRLISLNDVGGMPGKFGTTVEAFHGQNLERNKNFPHAMITTSTHDSKRGEDVRTRIDALSELPELWQKSVMRWSRINKGRGSLIENQRVPDRNEEYLIYQTLLGAWPAGGLDQAGYDAFRGRIKDYMIKALREAKVNSSWVSPNSTYEDAVLGFLDGILEQSPGNPFLREFQPLQRRLSRCGLFSSLSQSLLKMTAPGVPDFYQGTELIEFTLVDPDNRRQVDYGARIEALRELRAREAEIGAQALCRELLEQGDNGRIKLFLIYRVLNYRRQSRDPFDAGEYLPLEAQGARERHVCAFARKGGARTLIVAAARLVATLMPEAGDSPLGETVWQDTVLLLPEGSGERFRNVVNDQQVEAERRDGRLAIPLAALFSEVSVALLEPA</sequence>
<accession>A0A6V8MSH3</accession>
<reference evidence="3" key="1">
    <citation type="submission" date="2020-06" db="EMBL/GenBank/DDBJ databases">
        <title>Draft genomic sequecing of Geomonas sp. Red736.</title>
        <authorList>
            <person name="Itoh H."/>
            <person name="Xu Z.X."/>
            <person name="Ushijima N."/>
            <person name="Masuda Y."/>
            <person name="Shiratori Y."/>
            <person name="Senoo K."/>
        </authorList>
    </citation>
    <scope>NUCLEOTIDE SEQUENCE [LARGE SCALE GENOMIC DNA]</scope>
    <source>
        <strain evidence="3">Red736</strain>
    </source>
</reference>
<evidence type="ECO:0000313" key="3">
    <source>
        <dbReference type="Proteomes" id="UP000568888"/>
    </source>
</evidence>
<dbReference type="AlphaFoldDB" id="A0A6V8MSH3"/>
<gene>
    <name evidence="2" type="ORF">GMPD_03180</name>
</gene>
<name>A0A6V8MSH3_9BACT</name>
<dbReference type="PANTHER" id="PTHR10357:SF216">
    <property type="entry name" value="MALTOOLIGOSYL TREHALOSE SYNTHASE-RELATED"/>
    <property type="match status" value="1"/>
</dbReference>
<feature type="domain" description="Glycosyl hydrolase family 13 catalytic" evidence="1">
    <location>
        <begin position="13"/>
        <end position="546"/>
    </location>
</feature>
<dbReference type="GO" id="GO:0047470">
    <property type="term" value="F:(1,4)-alpha-D-glucan 1-alpha-D-glucosylmutase activity"/>
    <property type="evidence" value="ECO:0007669"/>
    <property type="project" value="TreeGrafter"/>
</dbReference>
<evidence type="ECO:0000313" key="2">
    <source>
        <dbReference type="EMBL" id="GFO62399.1"/>
    </source>
</evidence>
<dbReference type="NCBIfam" id="TIGR02401">
    <property type="entry name" value="trehalose_TreY"/>
    <property type="match status" value="1"/>
</dbReference>
<dbReference type="NCBIfam" id="NF011087">
    <property type="entry name" value="PRK14511.1-5"/>
    <property type="match status" value="1"/>
</dbReference>
<dbReference type="EMBL" id="BLXY01000001">
    <property type="protein sequence ID" value="GFO62399.1"/>
    <property type="molecule type" value="Genomic_DNA"/>
</dbReference>
<dbReference type="GO" id="GO:0005992">
    <property type="term" value="P:trehalose biosynthetic process"/>
    <property type="evidence" value="ECO:0007669"/>
    <property type="project" value="TreeGrafter"/>
</dbReference>
<dbReference type="InterPro" id="IPR013797">
    <property type="entry name" value="Maltooligo_trehalose_synth_4"/>
</dbReference>
<proteinExistence type="predicted"/>
<protein>
    <submittedName>
        <fullName evidence="2">Maltooligosyl trehalose synthase</fullName>
    </submittedName>
</protein>
<dbReference type="CDD" id="cd11336">
    <property type="entry name" value="AmyAc_MTSase"/>
    <property type="match status" value="1"/>
</dbReference>
<dbReference type="InterPro" id="IPR012767">
    <property type="entry name" value="Trehalose_TreY"/>
</dbReference>
<comment type="caution">
    <text evidence="2">The sequence shown here is derived from an EMBL/GenBank/DDBJ whole genome shotgun (WGS) entry which is preliminary data.</text>
</comment>
<dbReference type="Pfam" id="PF00128">
    <property type="entry name" value="Alpha-amylase"/>
    <property type="match status" value="1"/>
</dbReference>
<dbReference type="InterPro" id="IPR006047">
    <property type="entry name" value="GH13_cat_dom"/>
</dbReference>
<dbReference type="GO" id="GO:0030980">
    <property type="term" value="P:alpha-glucan catabolic process"/>
    <property type="evidence" value="ECO:0007669"/>
    <property type="project" value="TreeGrafter"/>
</dbReference>
<dbReference type="Proteomes" id="UP000568888">
    <property type="component" value="Unassembled WGS sequence"/>
</dbReference>
<dbReference type="PANTHER" id="PTHR10357">
    <property type="entry name" value="ALPHA-AMYLASE FAMILY MEMBER"/>
    <property type="match status" value="1"/>
</dbReference>
<organism evidence="2 3">
    <name type="scientific">Geomonas paludis</name>
    <dbReference type="NCBI Taxonomy" id="2740185"/>
    <lineage>
        <taxon>Bacteria</taxon>
        <taxon>Pseudomonadati</taxon>
        <taxon>Thermodesulfobacteriota</taxon>
        <taxon>Desulfuromonadia</taxon>
        <taxon>Geobacterales</taxon>
        <taxon>Geobacteraceae</taxon>
        <taxon>Geomonas</taxon>
    </lineage>
</organism>
<evidence type="ECO:0000259" key="1">
    <source>
        <dbReference type="SMART" id="SM00642"/>
    </source>
</evidence>
<dbReference type="Gene3D" id="3.20.20.80">
    <property type="entry name" value="Glycosidases"/>
    <property type="match status" value="3"/>
</dbReference>
<dbReference type="SMART" id="SM00642">
    <property type="entry name" value="Aamy"/>
    <property type="match status" value="1"/>
</dbReference>
<dbReference type="RefSeq" id="WP_183344366.1">
    <property type="nucleotide sequence ID" value="NZ_BLXY01000001.1"/>
</dbReference>
<dbReference type="Gene3D" id="1.10.10.470">
    <property type="entry name" value="Maltooligosyl trehalose synthase, domain 4"/>
    <property type="match status" value="1"/>
</dbReference>
<dbReference type="SUPFAM" id="SSF51445">
    <property type="entry name" value="(Trans)glycosidases"/>
    <property type="match status" value="1"/>
</dbReference>